<dbReference type="EMBL" id="RRZR01000058">
    <property type="protein sequence ID" value="RRR41154.1"/>
    <property type="molecule type" value="Genomic_DNA"/>
</dbReference>
<evidence type="ECO:0000313" key="1">
    <source>
        <dbReference type="EMBL" id="RRR41154.1"/>
    </source>
</evidence>
<dbReference type="Proteomes" id="UP000268891">
    <property type="component" value="Unassembled WGS sequence"/>
</dbReference>
<organism evidence="1 2">
    <name type="scientific">Mycolicibacter terrae</name>
    <dbReference type="NCBI Taxonomy" id="1788"/>
    <lineage>
        <taxon>Bacteria</taxon>
        <taxon>Bacillati</taxon>
        <taxon>Actinomycetota</taxon>
        <taxon>Actinomycetes</taxon>
        <taxon>Mycobacteriales</taxon>
        <taxon>Mycobacteriaceae</taxon>
        <taxon>Mycolicibacter</taxon>
    </lineage>
</organism>
<comment type="caution">
    <text evidence="1">The sequence shown here is derived from an EMBL/GenBank/DDBJ whole genome shotgun (WGS) entry which is preliminary data.</text>
</comment>
<evidence type="ECO:0000313" key="2">
    <source>
        <dbReference type="Proteomes" id="UP000268891"/>
    </source>
</evidence>
<sequence>MLTFKDWWERSGQHYERAVIEAAAGGTPWPLDPEKRAANAKLLGLPEDTDPMGLRRALWERRYSRPAPPAGLNPAPTTKETAA</sequence>
<accession>A0ACD2EIF9</accession>
<protein>
    <submittedName>
        <fullName evidence="1">Uncharacterized protein</fullName>
    </submittedName>
</protein>
<name>A0ACD2EIF9_9MYCO</name>
<reference evidence="1" key="1">
    <citation type="submission" date="2018-11" db="EMBL/GenBank/DDBJ databases">
        <authorList>
            <person name="Sattar A."/>
            <person name="Zunita Z."/>
            <person name="Jalila A."/>
            <person name="Saleha A.A."/>
        </authorList>
    </citation>
    <scope>NUCLEOTIDE SEQUENCE</scope>
    <source>
        <strain evidence="1">F12-74</strain>
    </source>
</reference>
<keyword evidence="2" id="KW-1185">Reference proteome</keyword>
<proteinExistence type="predicted"/>
<gene>
    <name evidence="1" type="ORF">EHH44_19260</name>
</gene>